<accession>A0ABQ4S7Z0</accession>
<dbReference type="Pfam" id="PF12096">
    <property type="entry name" value="DUF3572"/>
    <property type="match status" value="1"/>
</dbReference>
<name>A0ABQ4S7Z0_9HYPH</name>
<evidence type="ECO:0000313" key="2">
    <source>
        <dbReference type="Proteomes" id="UP001055153"/>
    </source>
</evidence>
<dbReference type="Proteomes" id="UP001055153">
    <property type="component" value="Unassembled WGS sequence"/>
</dbReference>
<keyword evidence="2" id="KW-1185">Reference proteome</keyword>
<reference evidence="1" key="2">
    <citation type="submission" date="2021-08" db="EMBL/GenBank/DDBJ databases">
        <authorList>
            <person name="Tani A."/>
            <person name="Ola A."/>
            <person name="Ogura Y."/>
            <person name="Katsura K."/>
            <person name="Hayashi T."/>
        </authorList>
    </citation>
    <scope>NUCLEOTIDE SEQUENCE</scope>
    <source>
        <strain evidence="1">DSM 17168</strain>
    </source>
</reference>
<dbReference type="RefSeq" id="WP_238233425.1">
    <property type="nucleotide sequence ID" value="NZ_BPQQ01000004.1"/>
</dbReference>
<reference evidence="1" key="1">
    <citation type="journal article" date="2021" name="Front. Microbiol.">
        <title>Comprehensive Comparative Genomics and Phenotyping of Methylobacterium Species.</title>
        <authorList>
            <person name="Alessa O."/>
            <person name="Ogura Y."/>
            <person name="Fujitani Y."/>
            <person name="Takami H."/>
            <person name="Hayashi T."/>
            <person name="Sahin N."/>
            <person name="Tani A."/>
        </authorList>
    </citation>
    <scope>NUCLEOTIDE SEQUENCE</scope>
    <source>
        <strain evidence="1">DSM 17168</strain>
    </source>
</reference>
<gene>
    <name evidence="1" type="ORF">GMJLKIPL_0377</name>
</gene>
<evidence type="ECO:0000313" key="1">
    <source>
        <dbReference type="EMBL" id="GJD98467.1"/>
    </source>
</evidence>
<dbReference type="EMBL" id="BPQQ01000004">
    <property type="protein sequence ID" value="GJD98467.1"/>
    <property type="molecule type" value="Genomic_DNA"/>
</dbReference>
<proteinExistence type="predicted"/>
<comment type="caution">
    <text evidence="1">The sequence shown here is derived from an EMBL/GenBank/DDBJ whole genome shotgun (WGS) entry which is preliminary data.</text>
</comment>
<dbReference type="InterPro" id="IPR021955">
    <property type="entry name" value="DUF3572"/>
</dbReference>
<organism evidence="1 2">
    <name type="scientific">Methylobacterium isbiliense</name>
    <dbReference type="NCBI Taxonomy" id="315478"/>
    <lineage>
        <taxon>Bacteria</taxon>
        <taxon>Pseudomonadati</taxon>
        <taxon>Pseudomonadota</taxon>
        <taxon>Alphaproteobacteria</taxon>
        <taxon>Hyphomicrobiales</taxon>
        <taxon>Methylobacteriaceae</taxon>
        <taxon>Methylobacterium</taxon>
    </lineage>
</organism>
<evidence type="ECO:0008006" key="3">
    <source>
        <dbReference type="Google" id="ProtNLM"/>
    </source>
</evidence>
<sequence>MKRKSDRFASGKGAQGELLTGSGAEALAAAAFDFVAADPARLIRFMETSGLSPEGLRAAAGGPDLLVGVLDHVVADEELLLACARGLAVPPERIVAAWRRLGPPDPDSFGGDSFGA</sequence>
<protein>
    <recommendedName>
        <fullName evidence="3">DUF3572 domain-containing protein</fullName>
    </recommendedName>
</protein>